<gene>
    <name evidence="1" type="ORF">Poly51_37320</name>
</gene>
<dbReference type="OrthoDB" id="219094at2"/>
<reference evidence="1 2" key="1">
    <citation type="submission" date="2019-02" db="EMBL/GenBank/DDBJ databases">
        <title>Deep-cultivation of Planctomycetes and their phenomic and genomic characterization uncovers novel biology.</title>
        <authorList>
            <person name="Wiegand S."/>
            <person name="Jogler M."/>
            <person name="Boedeker C."/>
            <person name="Pinto D."/>
            <person name="Vollmers J."/>
            <person name="Rivas-Marin E."/>
            <person name="Kohn T."/>
            <person name="Peeters S.H."/>
            <person name="Heuer A."/>
            <person name="Rast P."/>
            <person name="Oberbeckmann S."/>
            <person name="Bunk B."/>
            <person name="Jeske O."/>
            <person name="Meyerdierks A."/>
            <person name="Storesund J.E."/>
            <person name="Kallscheuer N."/>
            <person name="Luecker S."/>
            <person name="Lage O.M."/>
            <person name="Pohl T."/>
            <person name="Merkel B.J."/>
            <person name="Hornburger P."/>
            <person name="Mueller R.-W."/>
            <person name="Bruemmer F."/>
            <person name="Labrenz M."/>
            <person name="Spormann A.M."/>
            <person name="Op Den Camp H."/>
            <person name="Overmann J."/>
            <person name="Amann R."/>
            <person name="Jetten M.S.M."/>
            <person name="Mascher T."/>
            <person name="Medema M.H."/>
            <person name="Devos D.P."/>
            <person name="Kaster A.-K."/>
            <person name="Ovreas L."/>
            <person name="Rohde M."/>
            <person name="Galperin M.Y."/>
            <person name="Jogler C."/>
        </authorList>
    </citation>
    <scope>NUCLEOTIDE SEQUENCE [LARGE SCALE GENOMIC DNA]</scope>
    <source>
        <strain evidence="1 2">Poly51</strain>
    </source>
</reference>
<evidence type="ECO:0000313" key="1">
    <source>
        <dbReference type="EMBL" id="TWU54983.1"/>
    </source>
</evidence>
<organism evidence="1 2">
    <name type="scientific">Rubripirellula tenax</name>
    <dbReference type="NCBI Taxonomy" id="2528015"/>
    <lineage>
        <taxon>Bacteria</taxon>
        <taxon>Pseudomonadati</taxon>
        <taxon>Planctomycetota</taxon>
        <taxon>Planctomycetia</taxon>
        <taxon>Pirellulales</taxon>
        <taxon>Pirellulaceae</taxon>
        <taxon>Rubripirellula</taxon>
    </lineage>
</organism>
<dbReference type="RefSeq" id="WP_146459120.1">
    <property type="nucleotide sequence ID" value="NZ_SJPW01000004.1"/>
</dbReference>
<keyword evidence="2" id="KW-1185">Reference proteome</keyword>
<sequence>MAEQSPEAMEAQHPFDQRLESANTLNEVRQLFLDVFEARDAVGCGYAIQYANSLCSAAASATRTHPEVVSEMIDRLVLPFVELKKDSDDMSLRFSIDQDYLRKNISQWIYQYSYDEMCLVRESVLTVLEEKLRTKPQDCFFWCISRIGYRNSSVATLLWKMANGSGQHAAIAARTLIATGLDEAERDLILDRVQSKMGKAQFVELAELAIQEIVGPKRMDIAMLFLKHSFRQKESKRRLGQGLAISVVTRAVDRCDDDAKTHDEVWALLSKRGKEVSQSSEYGFRCNSAQVVNDYFVSFAAEMQQDNAERGHLNYIYLSRLQEFVKPAHLRGSRKFKNQEVAEWLEKIADRDTGHRGQFTTTSSELKPLAMAALLELGFQPDQAFIANAVAGESSGFVSQEVAKLLACSRISELPREILDLVSERPAVNVEVQSDDTADDRAEDSEHFSRQLGLIELTQSCRSRNAFEAMLEFGFTYEGRVLMATIDALSELAIARIEEGDDDVAEVLLENAQHGGDRIHRETALSVFCRLCWSGYVHGSQLSDLVRFAQDEEIEAHTRGEVLEAIARTKFDVSESSKTELWSLTNSTDETLRWRAFEVFIMRDWLDENSERVLLDRIQLAFTEGQLNVAEPESLMGWQAYLLGVLYQQDFQRFATAVSSVFLQARADVFYQLIRPVRRVGDTNPAKVITALASRILSLNTSYSTDTGLFSVLAELSPNLLLDFVGSASWQDWRVEGRAALCEAAETVLRQLRPRDTLGWMLPFIKDPSFQVRRSAYRVLSRIDHEQLFTSCRLWAGSKDREWERRSAESTEWLPTSLFSDDVLRSMEFQGHREPAVRDAFDGVLLRRRQRQWTESYTEKLFSLCRSESFDVGEALRLARAIAKLGDDATLTQIKQFVESSALSIGARNILKRAKKHLEKQWKQTTAKWPEPWSHEEGEIDLVDGLFVLEDGTKISGTMTLWRNHRYDQSEKYSWGGVAVDLSGKLGFHRKSREVRLEIAGRPTSEILIGNVQSSSWKGTAVQFHGQSAYPDRPLATTRQSAIFDQVVKLFGEMELGLTSEQTDRVANRIQPILEASDLAAMLKPNASQSERSLLHQEVGTILHAIGRELRDIPMCGIVMWQIASRLLAFESLELRLVPSEFDRFVALVTDEDENPPDELLLWLRQHAMPSDSAEISAQSLRND</sequence>
<protein>
    <submittedName>
        <fullName evidence="1">Uncharacterized protein</fullName>
    </submittedName>
</protein>
<dbReference type="Proteomes" id="UP000318288">
    <property type="component" value="Unassembled WGS sequence"/>
</dbReference>
<name>A0A5C6EZ93_9BACT</name>
<dbReference type="EMBL" id="SJPW01000004">
    <property type="protein sequence ID" value="TWU54983.1"/>
    <property type="molecule type" value="Genomic_DNA"/>
</dbReference>
<dbReference type="AlphaFoldDB" id="A0A5C6EZ93"/>
<accession>A0A5C6EZ93</accession>
<dbReference type="InterPro" id="IPR016024">
    <property type="entry name" value="ARM-type_fold"/>
</dbReference>
<dbReference type="SUPFAM" id="SSF48371">
    <property type="entry name" value="ARM repeat"/>
    <property type="match status" value="1"/>
</dbReference>
<evidence type="ECO:0000313" key="2">
    <source>
        <dbReference type="Proteomes" id="UP000318288"/>
    </source>
</evidence>
<proteinExistence type="predicted"/>
<comment type="caution">
    <text evidence="1">The sequence shown here is derived from an EMBL/GenBank/DDBJ whole genome shotgun (WGS) entry which is preliminary data.</text>
</comment>